<sequence>MMIKKFNEKIKMEEISSDIEACKSPSIEPTEITRVLVRLQNEINWQFLRPYPMLDRENFFTRLWNFLLFSAAHSNTSVRLAAYRTTGAFLLKVTPYYPNEIMKTFADIALASTIDMKSSAIIASSFAFISNFNALPYLEDFLRKTPVFHHFSISNPIFSDHLAPIIRNLGRLGIDWLCTLLHSFLEKAVHSTDRYLILSITAIVKHDPIKLMNELLLFIRDQSQVEDNLSLVSYLFSVIDYNFEELDLRDVVEAALHVLTHLEKSTATEIDSSFQILSIKSPSFTIKIEKISENDNNDDLKNASIKINVTIDDKVSSVTLPIAPYLNRPSFFLLPLPLDILHTSEADGVLQLTAKFKTMAKIVNKPETPKEEREFILDQFSSFLSASYNDRTSACMQGLAICLPSFLKYTDECSIVNLAKHAIFAQSQSWFHSSDILRIIKSIPFSFYGKSFKTEAILDVVIGFAMSTNDKLYNQASKVIAKIVNNTDFAKETLYIAKKCDFYDSFALNRILSILIASINLHNQKASLSHLNFLVKAILEILSDYQDDKELFITILTFFSCFDLSFVDISDLRPCFLDAFAIVHSSLSLLTGLQWDSKLDPAKLEVAMEMIQEDMKGMNYDIISETAMNYAHFLSPFAASLMFIYALPTKMVQLKFIINLFSRTLNLFPYQSALFAKKYWEGFTDIHRNEVIQRVYPTLEFVQDYATTAIWCHLFITMEDSEFVEQLAPCRVILHRIAKFAIDHNDFYPEFYAFEIFISEDVHEISEIINEKLNDQQTKELINYLTESHVNLLHKLNNDPNPEPLVLRRRLSIGFSESVTSLVDAPPSAGIESDEETNIELKELHSANHMTNSTSDKVEEGAVIISKPEIIEHSGEIEQIILTEFNSLHITFNFNVTKEMLASSLVEKDINNPIIKTQLKMQTFHFTDEHLSRLVRTYINSNDIYGLNTLIKYLFAQRKLISVKGIMFPSEVIPILFRYLKRLNSPELEGLIKYYQASPSNFEILLECRASNPKSYFDTIKSLDHLTKKDIYDFSRSVLRCQLNPSELIDFALNLLQECKSLRRCQYVLVLLNTIFSKISMIPSDSIEKFISIVNEKFDVIPGILISQCLLTLSTKVGMNQPFISLVKRFFIKCDGRASGVLRLHQIVLNSPDISAQTLILITASLLKAEIPSMISKGARFFLSIMKTVPDSILQNLLKQNLPLLTEPLVAFCDDYPVAEDIGMSLTHILTSPNLKSHYPTLLINCSNLIPTHDRACFAALSLCLPQLIAIHTEMTDDLIRLFKISDSLVTKPGSLFLFKIYLKALRERAEKAENTQQKESFISDYITSWMQNCKDYDCYQMPEFVYEWENLIFKFYGLEQLLSMVCYQFFKYMPRFFPLFIGFSRFVRRYMISANQNEVNMIEDALKSAALINSQRAHALSLLLLNKPEYYRTALDLAAFPEDCDESESIINSNPEFGDLLASYMG</sequence>
<comment type="caution">
    <text evidence="1">The sequence shown here is derived from an EMBL/GenBank/DDBJ whole genome shotgun (WGS) entry which is preliminary data.</text>
</comment>
<reference evidence="1" key="1">
    <citation type="submission" date="2016-10" db="EMBL/GenBank/DDBJ databases">
        <authorList>
            <person name="Benchimol M."/>
            <person name="Almeida L.G."/>
            <person name="Vasconcelos A.T."/>
            <person name="Perreira-Neves A."/>
            <person name="Rosa I.A."/>
            <person name="Tasca T."/>
            <person name="Bogo M.R."/>
            <person name="de Souza W."/>
        </authorList>
    </citation>
    <scope>NUCLEOTIDE SEQUENCE [LARGE SCALE GENOMIC DNA]</scope>
    <source>
        <strain evidence="1">K</strain>
    </source>
</reference>
<proteinExistence type="predicted"/>
<dbReference type="OrthoDB" id="10655146at2759"/>
<accession>A0A1J4J4V1</accession>
<keyword evidence="2" id="KW-1185">Reference proteome</keyword>
<evidence type="ECO:0000313" key="1">
    <source>
        <dbReference type="EMBL" id="OHS94352.1"/>
    </source>
</evidence>
<dbReference type="VEuPathDB" id="TrichDB:TRFO_11215"/>
<name>A0A1J4J4V1_9EUKA</name>
<dbReference type="EMBL" id="MLAK01001326">
    <property type="protein sequence ID" value="OHS94352.1"/>
    <property type="molecule type" value="Genomic_DNA"/>
</dbReference>
<gene>
    <name evidence="1" type="ORF">TRFO_11215</name>
</gene>
<protein>
    <submittedName>
        <fullName evidence="1">Uncharacterized protein</fullName>
    </submittedName>
</protein>
<evidence type="ECO:0000313" key="2">
    <source>
        <dbReference type="Proteomes" id="UP000179807"/>
    </source>
</evidence>
<dbReference type="GeneID" id="94830614"/>
<dbReference type="RefSeq" id="XP_068347489.1">
    <property type="nucleotide sequence ID" value="XM_068495910.1"/>
</dbReference>
<dbReference type="Proteomes" id="UP000179807">
    <property type="component" value="Unassembled WGS sequence"/>
</dbReference>
<organism evidence="1 2">
    <name type="scientific">Tritrichomonas foetus</name>
    <dbReference type="NCBI Taxonomy" id="1144522"/>
    <lineage>
        <taxon>Eukaryota</taxon>
        <taxon>Metamonada</taxon>
        <taxon>Parabasalia</taxon>
        <taxon>Tritrichomonadida</taxon>
        <taxon>Tritrichomonadidae</taxon>
        <taxon>Tritrichomonas</taxon>
    </lineage>
</organism>